<feature type="signal peptide" evidence="1">
    <location>
        <begin position="1"/>
        <end position="19"/>
    </location>
</feature>
<dbReference type="InterPro" id="IPR032675">
    <property type="entry name" value="LRR_dom_sf"/>
</dbReference>
<reference evidence="2 3" key="1">
    <citation type="journal article" date="2005" name="Nature">
        <title>The map-based sequence of the rice genome.</title>
        <authorList>
            <consortium name="International rice genome sequencing project (IRGSP)"/>
            <person name="Matsumoto T."/>
            <person name="Wu J."/>
            <person name="Kanamori H."/>
            <person name="Katayose Y."/>
            <person name="Fujisawa M."/>
            <person name="Namiki N."/>
            <person name="Mizuno H."/>
            <person name="Yamamoto K."/>
            <person name="Antonio B.A."/>
            <person name="Baba T."/>
            <person name="Sakata K."/>
            <person name="Nagamura Y."/>
            <person name="Aoki H."/>
            <person name="Arikawa K."/>
            <person name="Arita K."/>
            <person name="Bito T."/>
            <person name="Chiden Y."/>
            <person name="Fujitsuka N."/>
            <person name="Fukunaka R."/>
            <person name="Hamada M."/>
            <person name="Harada C."/>
            <person name="Hayashi A."/>
            <person name="Hijishita S."/>
            <person name="Honda M."/>
            <person name="Hosokawa S."/>
            <person name="Ichikawa Y."/>
            <person name="Idonuma A."/>
            <person name="Iijima M."/>
            <person name="Ikeda M."/>
            <person name="Ikeno M."/>
            <person name="Ito K."/>
            <person name="Ito S."/>
            <person name="Ito T."/>
            <person name="Ito Y."/>
            <person name="Ito Y."/>
            <person name="Iwabuchi A."/>
            <person name="Kamiya K."/>
            <person name="Karasawa W."/>
            <person name="Kurita K."/>
            <person name="Katagiri S."/>
            <person name="Kikuta A."/>
            <person name="Kobayashi H."/>
            <person name="Kobayashi N."/>
            <person name="Machita K."/>
            <person name="Maehara T."/>
            <person name="Masukawa M."/>
            <person name="Mizubayashi T."/>
            <person name="Mukai Y."/>
            <person name="Nagasaki H."/>
            <person name="Nagata Y."/>
            <person name="Naito S."/>
            <person name="Nakashima M."/>
            <person name="Nakama Y."/>
            <person name="Nakamichi Y."/>
            <person name="Nakamura M."/>
            <person name="Meguro A."/>
            <person name="Negishi M."/>
            <person name="Ohta I."/>
            <person name="Ohta T."/>
            <person name="Okamoto M."/>
            <person name="Ono N."/>
            <person name="Saji S."/>
            <person name="Sakaguchi M."/>
            <person name="Sakai K."/>
            <person name="Shibata M."/>
            <person name="Shimokawa T."/>
            <person name="Song J."/>
            <person name="Takazaki Y."/>
            <person name="Terasawa K."/>
            <person name="Tsugane M."/>
            <person name="Tsuji K."/>
            <person name="Ueda S."/>
            <person name="Waki K."/>
            <person name="Yamagata H."/>
            <person name="Yamamoto M."/>
            <person name="Yamamoto S."/>
            <person name="Yamane H."/>
            <person name="Yoshiki S."/>
            <person name="Yoshihara R."/>
            <person name="Yukawa K."/>
            <person name="Zhong H."/>
            <person name="Yano M."/>
            <person name="Yuan Q."/>
            <person name="Ouyang S."/>
            <person name="Liu J."/>
            <person name="Jones K.M."/>
            <person name="Gansberger K."/>
            <person name="Moffat K."/>
            <person name="Hill J."/>
            <person name="Bera J."/>
            <person name="Fadrosh D."/>
            <person name="Jin S."/>
            <person name="Johri S."/>
            <person name="Kim M."/>
            <person name="Overton L."/>
            <person name="Reardon M."/>
            <person name="Tsitrin T."/>
            <person name="Vuong H."/>
            <person name="Weaver B."/>
            <person name="Ciecko A."/>
            <person name="Tallon L."/>
            <person name="Jackson J."/>
            <person name="Pai G."/>
            <person name="Aken S.V."/>
            <person name="Utterback T."/>
            <person name="Reidmuller S."/>
            <person name="Feldblyum T."/>
            <person name="Hsiao J."/>
            <person name="Zismann V."/>
            <person name="Iobst S."/>
            <person name="de Vazeille A.R."/>
            <person name="Buell C.R."/>
            <person name="Ying K."/>
            <person name="Li Y."/>
            <person name="Lu T."/>
            <person name="Huang Y."/>
            <person name="Zhao Q."/>
            <person name="Feng Q."/>
            <person name="Zhang L."/>
            <person name="Zhu J."/>
            <person name="Weng Q."/>
            <person name="Mu J."/>
            <person name="Lu Y."/>
            <person name="Fan D."/>
            <person name="Liu Y."/>
            <person name="Guan J."/>
            <person name="Zhang Y."/>
            <person name="Yu S."/>
            <person name="Liu X."/>
            <person name="Zhang Y."/>
            <person name="Hong G."/>
            <person name="Han B."/>
            <person name="Choisne N."/>
            <person name="Demange N."/>
            <person name="Orjeda G."/>
            <person name="Samain S."/>
            <person name="Cattolico L."/>
            <person name="Pelletier E."/>
            <person name="Couloux A."/>
            <person name="Segurens B."/>
            <person name="Wincker P."/>
            <person name="D'Hont A."/>
            <person name="Scarpelli C."/>
            <person name="Weissenbach J."/>
            <person name="Salanoubat M."/>
            <person name="Quetier F."/>
            <person name="Yu Y."/>
            <person name="Kim H.R."/>
            <person name="Rambo T."/>
            <person name="Currie J."/>
            <person name="Collura K."/>
            <person name="Luo M."/>
            <person name="Yang T."/>
            <person name="Ammiraju J.S.S."/>
            <person name="Engler F."/>
            <person name="Soderlund C."/>
            <person name="Wing R.A."/>
            <person name="Palmer L.E."/>
            <person name="de la Bastide M."/>
            <person name="Spiegel L."/>
            <person name="Nascimento L."/>
            <person name="Zutavern T."/>
            <person name="O'Shaughnessy A."/>
            <person name="Dike S."/>
            <person name="Dedhia N."/>
            <person name="Preston R."/>
            <person name="Balija V."/>
            <person name="McCombie W.R."/>
            <person name="Chow T."/>
            <person name="Chen H."/>
            <person name="Chung M."/>
            <person name="Chen C."/>
            <person name="Shaw J."/>
            <person name="Wu H."/>
            <person name="Hsiao K."/>
            <person name="Chao Y."/>
            <person name="Chu M."/>
            <person name="Cheng C."/>
            <person name="Hour A."/>
            <person name="Lee P."/>
            <person name="Lin S."/>
            <person name="Lin Y."/>
            <person name="Liou J."/>
            <person name="Liu S."/>
            <person name="Hsing Y."/>
            <person name="Raghuvanshi S."/>
            <person name="Mohanty A."/>
            <person name="Bharti A.K."/>
            <person name="Gaur A."/>
            <person name="Gupta V."/>
            <person name="Kumar D."/>
            <person name="Ravi V."/>
            <person name="Vij S."/>
            <person name="Kapur A."/>
            <person name="Khurana P."/>
            <person name="Khurana P."/>
            <person name="Khurana J.P."/>
            <person name="Tyagi A.K."/>
            <person name="Gaikwad K."/>
            <person name="Singh A."/>
            <person name="Dalal V."/>
            <person name="Srivastava S."/>
            <person name="Dixit A."/>
            <person name="Pal A.K."/>
            <person name="Ghazi I.A."/>
            <person name="Yadav M."/>
            <person name="Pandit A."/>
            <person name="Bhargava A."/>
            <person name="Sureshbabu K."/>
            <person name="Batra K."/>
            <person name="Sharma T.R."/>
            <person name="Mohapatra T."/>
            <person name="Singh N.K."/>
            <person name="Messing J."/>
            <person name="Nelson A.B."/>
            <person name="Fuks G."/>
            <person name="Kavchok S."/>
            <person name="Keizer G."/>
            <person name="Linton E."/>
            <person name="Llaca V."/>
            <person name="Song R."/>
            <person name="Tanyolac B."/>
            <person name="Young S."/>
            <person name="Ho-Il K."/>
            <person name="Hahn J.H."/>
            <person name="Sangsakoo G."/>
            <person name="Vanavichit A."/>
            <person name="de Mattos Luiz.A.T."/>
            <person name="Zimmer P.D."/>
            <person name="Malone G."/>
            <person name="Dellagostin O."/>
            <person name="de Oliveira A.C."/>
            <person name="Bevan M."/>
            <person name="Bancroft I."/>
            <person name="Minx P."/>
            <person name="Cordum H."/>
            <person name="Wilson R."/>
            <person name="Cheng Z."/>
            <person name="Jin W."/>
            <person name="Jiang J."/>
            <person name="Leong S.A."/>
            <person name="Iwama H."/>
            <person name="Gojobori T."/>
            <person name="Itoh T."/>
            <person name="Niimura Y."/>
            <person name="Fujii Y."/>
            <person name="Habara T."/>
            <person name="Sakai H."/>
            <person name="Sato Y."/>
            <person name="Wilson G."/>
            <person name="Kumar K."/>
            <person name="McCouch S."/>
            <person name="Juretic N."/>
            <person name="Hoen D."/>
            <person name="Wright S."/>
            <person name="Bruskiewich R."/>
            <person name="Bureau T."/>
            <person name="Miyao A."/>
            <person name="Hirochika H."/>
            <person name="Nishikawa T."/>
            <person name="Kadowaki K."/>
            <person name="Sugiura M."/>
            <person name="Burr B."/>
            <person name="Sasaki T."/>
        </authorList>
    </citation>
    <scope>NUCLEOTIDE SEQUENCE [LARGE SCALE GENOMIC DNA]</scope>
    <source>
        <strain evidence="3">cv. Nipponbare</strain>
    </source>
</reference>
<reference evidence="3" key="2">
    <citation type="journal article" date="2008" name="Nucleic Acids Res.">
        <title>The rice annotation project database (RAP-DB): 2008 update.</title>
        <authorList>
            <consortium name="The rice annotation project (RAP)"/>
        </authorList>
    </citation>
    <scope>GENOME REANNOTATION</scope>
    <source>
        <strain evidence="3">cv. Nipponbare</strain>
    </source>
</reference>
<evidence type="ECO:0000313" key="2">
    <source>
        <dbReference type="EMBL" id="BAH95165.1"/>
    </source>
</evidence>
<name>C7J9C4_ORYSJ</name>
<dbReference type="EMBL" id="AP008217">
    <property type="protein sequence ID" value="BAH95165.1"/>
    <property type="molecule type" value="Genomic_DNA"/>
</dbReference>
<protein>
    <submittedName>
        <fullName evidence="2">Os11g0226800 protein</fullName>
    </submittedName>
</protein>
<dbReference type="Gene3D" id="3.80.10.10">
    <property type="entry name" value="Ribonuclease Inhibitor"/>
    <property type="match status" value="1"/>
</dbReference>
<feature type="chain" id="PRO_5002977503" evidence="1">
    <location>
        <begin position="20"/>
        <end position="136"/>
    </location>
</feature>
<feature type="non-terminal residue" evidence="2">
    <location>
        <position position="1"/>
    </location>
</feature>
<accession>C7J9C4</accession>
<evidence type="ECO:0000313" key="3">
    <source>
        <dbReference type="Proteomes" id="UP000000763"/>
    </source>
</evidence>
<dbReference type="Proteomes" id="UP000000763">
    <property type="component" value="Chromosome 11"/>
</dbReference>
<proteinExistence type="predicted"/>
<keyword evidence="1" id="KW-0732">Signal</keyword>
<evidence type="ECO:0000256" key="1">
    <source>
        <dbReference type="SAM" id="SignalP"/>
    </source>
</evidence>
<dbReference type="SUPFAM" id="SSF52047">
    <property type="entry name" value="RNI-like"/>
    <property type="match status" value="1"/>
</dbReference>
<dbReference type="KEGG" id="dosa:Os11g0226800"/>
<gene>
    <name evidence="2" type="ordered locus">Os11g0226800</name>
</gene>
<dbReference type="AlphaFoldDB" id="C7J9C4"/>
<organism evidence="2 3">
    <name type="scientific">Oryza sativa subsp. japonica</name>
    <name type="common">Rice</name>
    <dbReference type="NCBI Taxonomy" id="39947"/>
    <lineage>
        <taxon>Eukaryota</taxon>
        <taxon>Viridiplantae</taxon>
        <taxon>Streptophyta</taxon>
        <taxon>Embryophyta</taxon>
        <taxon>Tracheophyta</taxon>
        <taxon>Spermatophyta</taxon>
        <taxon>Magnoliopsida</taxon>
        <taxon>Liliopsida</taxon>
        <taxon>Poales</taxon>
        <taxon>Poaceae</taxon>
        <taxon>BOP clade</taxon>
        <taxon>Oryzoideae</taxon>
        <taxon>Oryzeae</taxon>
        <taxon>Oryzinae</taxon>
        <taxon>Oryza</taxon>
        <taxon>Oryza sativa</taxon>
    </lineage>
</organism>
<sequence>VLLIVQIFSLFLSSLLLSAKDENEELCFEALRPRSTELHRLIIRGRWAKGTLDCPIFHGNGTNLKYLALSWCHLGEDPLGMLASHLPNLTYLRLNNMHSANILVLSTVFSPPEDTCLKAHAQCEPAKDHGWGTSIH</sequence>